<reference evidence="1 2" key="1">
    <citation type="journal article" date="2013" name="Curr. Biol.">
        <title>The Genome of the Foraminiferan Reticulomyxa filosa.</title>
        <authorList>
            <person name="Glockner G."/>
            <person name="Hulsmann N."/>
            <person name="Schleicher M."/>
            <person name="Noegel A.A."/>
            <person name="Eichinger L."/>
            <person name="Gallinger C."/>
            <person name="Pawlowski J."/>
            <person name="Sierra R."/>
            <person name="Euteneuer U."/>
            <person name="Pillet L."/>
            <person name="Moustafa A."/>
            <person name="Platzer M."/>
            <person name="Groth M."/>
            <person name="Szafranski K."/>
            <person name="Schliwa M."/>
        </authorList>
    </citation>
    <scope>NUCLEOTIDE SEQUENCE [LARGE SCALE GENOMIC DNA]</scope>
</reference>
<name>X6P820_RETFI</name>
<keyword evidence="2" id="KW-1185">Reference proteome</keyword>
<protein>
    <submittedName>
        <fullName evidence="1">Uncharacterized protein</fullName>
    </submittedName>
</protein>
<sequence length="286" mass="32537">MQATKKYKHKQTHMKKNIIETIEIKAISSFWWIAIIDSFQHLHVLLVGCYWPQMHLEIRCLQLYLKLNRTDCPSFQSIVDAIEQYFSSKPVDSNVLATNNTTIIIMTMYIGAFEWNCLDIPDYLFSLSLFSNSYGQWTCNPPDVFASTSTSQSSSLKQEDPELDAWTKIKTKACYRGCEEDDQVGGAVLQQVRLVLVVYFDRLDGLNMNEETQDLIEIVKIWVHKFTQIGNKVIQSLALVHYSPVVCSSSASGGDVVRGRKRSVGMSQTLDDVSIQLFRVILTAIC</sequence>
<evidence type="ECO:0000313" key="2">
    <source>
        <dbReference type="Proteomes" id="UP000023152"/>
    </source>
</evidence>
<dbReference type="EMBL" id="ASPP01002368">
    <property type="protein sequence ID" value="ETO34680.1"/>
    <property type="molecule type" value="Genomic_DNA"/>
</dbReference>
<accession>X6P820</accession>
<evidence type="ECO:0000313" key="1">
    <source>
        <dbReference type="EMBL" id="ETO34680.1"/>
    </source>
</evidence>
<proteinExistence type="predicted"/>
<organism evidence="1 2">
    <name type="scientific">Reticulomyxa filosa</name>
    <dbReference type="NCBI Taxonomy" id="46433"/>
    <lineage>
        <taxon>Eukaryota</taxon>
        <taxon>Sar</taxon>
        <taxon>Rhizaria</taxon>
        <taxon>Retaria</taxon>
        <taxon>Foraminifera</taxon>
        <taxon>Monothalamids</taxon>
        <taxon>Reticulomyxidae</taxon>
        <taxon>Reticulomyxa</taxon>
    </lineage>
</organism>
<dbReference type="AlphaFoldDB" id="X6P820"/>
<gene>
    <name evidence="1" type="ORF">RFI_02411</name>
</gene>
<dbReference type="Proteomes" id="UP000023152">
    <property type="component" value="Unassembled WGS sequence"/>
</dbReference>
<comment type="caution">
    <text evidence="1">The sequence shown here is derived from an EMBL/GenBank/DDBJ whole genome shotgun (WGS) entry which is preliminary data.</text>
</comment>